<gene>
    <name evidence="1" type="ORF">GRH90_18995</name>
</gene>
<dbReference type="AlphaFoldDB" id="A0A845SNQ6"/>
<reference evidence="1 2" key="1">
    <citation type="submission" date="2019-12" db="EMBL/GenBank/DDBJ databases">
        <authorList>
            <person name="Lee S.D."/>
        </authorList>
    </citation>
    <scope>NUCLEOTIDE SEQUENCE [LARGE SCALE GENOMIC DNA]</scope>
    <source>
        <strain evidence="1 2">SAP-6</strain>
    </source>
</reference>
<dbReference type="InterPro" id="IPR009225">
    <property type="entry name" value="Phage_head_completion_GpL"/>
</dbReference>
<dbReference type="EMBL" id="WUBS01000014">
    <property type="protein sequence ID" value="NDL64827.1"/>
    <property type="molecule type" value="Genomic_DNA"/>
</dbReference>
<dbReference type="RefSeq" id="WP_162367531.1">
    <property type="nucleotide sequence ID" value="NZ_WUBS01000014.1"/>
</dbReference>
<comment type="caution">
    <text evidence="1">The sequence shown here is derived from an EMBL/GenBank/DDBJ whole genome shotgun (WGS) entry which is preliminary data.</text>
</comment>
<evidence type="ECO:0000313" key="1">
    <source>
        <dbReference type="EMBL" id="NDL64827.1"/>
    </source>
</evidence>
<proteinExistence type="predicted"/>
<organism evidence="1 2">
    <name type="scientific">Acerihabitans arboris</name>
    <dbReference type="NCBI Taxonomy" id="2691583"/>
    <lineage>
        <taxon>Bacteria</taxon>
        <taxon>Pseudomonadati</taxon>
        <taxon>Pseudomonadota</taxon>
        <taxon>Gammaproteobacteria</taxon>
        <taxon>Enterobacterales</taxon>
        <taxon>Pectobacteriaceae</taxon>
        <taxon>Acerihabitans</taxon>
    </lineage>
</organism>
<name>A0A845SNQ6_9GAMM</name>
<reference evidence="1 2" key="2">
    <citation type="submission" date="2020-02" db="EMBL/GenBank/DDBJ databases">
        <title>The new genus of Enterobacteriales.</title>
        <authorList>
            <person name="Kim I.S."/>
        </authorList>
    </citation>
    <scope>NUCLEOTIDE SEQUENCE [LARGE SCALE GENOMIC DNA]</scope>
    <source>
        <strain evidence="1 2">SAP-6</strain>
    </source>
</reference>
<sequence>MTTLGFSGNSLTFQDVEIIQDETFWPALNVAELQAQRKIPVAVDGATLAGAILSAVATVNLALASFVDQKKTVGYATASAVPGARVSGDNQLTAQYKKAVYALAKADLLGEFASVARLGKTGQTGGGTTADDEEAATRNMLIAEYAMVIRNILGMGRATVALL</sequence>
<accession>A0A845SNQ6</accession>
<keyword evidence="2" id="KW-1185">Reference proteome</keyword>
<dbReference type="Pfam" id="PF05926">
    <property type="entry name" value="Phage_GPL"/>
    <property type="match status" value="1"/>
</dbReference>
<protein>
    <submittedName>
        <fullName evidence="1">Head completion protein</fullName>
    </submittedName>
</protein>
<evidence type="ECO:0000313" key="2">
    <source>
        <dbReference type="Proteomes" id="UP000461443"/>
    </source>
</evidence>
<dbReference type="Proteomes" id="UP000461443">
    <property type="component" value="Unassembled WGS sequence"/>
</dbReference>